<dbReference type="Pfam" id="PF01546">
    <property type="entry name" value="Peptidase_M20"/>
    <property type="match status" value="1"/>
</dbReference>
<dbReference type="Gene3D" id="3.40.630.10">
    <property type="entry name" value="Zn peptidases"/>
    <property type="match status" value="1"/>
</dbReference>
<evidence type="ECO:0000256" key="3">
    <source>
        <dbReference type="ARBA" id="ARBA00006247"/>
    </source>
</evidence>
<comment type="caution">
    <text evidence="9">The sequence shown here is derived from an EMBL/GenBank/DDBJ whole genome shotgun (WGS) entry which is preliminary data.</text>
</comment>
<accession>A0A656YZE3</accession>
<dbReference type="Pfam" id="PF07687">
    <property type="entry name" value="M20_dimer"/>
    <property type="match status" value="1"/>
</dbReference>
<reference evidence="9 10" key="1">
    <citation type="journal article" date="2016" name="Sci. Rep.">
        <title>Metabolic traits of an uncultured archaeal lineage -MSBL1- from brine pools of the Red Sea.</title>
        <authorList>
            <person name="Mwirichia R."/>
            <person name="Alam I."/>
            <person name="Rashid M."/>
            <person name="Vinu M."/>
            <person name="Ba-Alawi W."/>
            <person name="Anthony Kamau A."/>
            <person name="Kamanda Ngugi D."/>
            <person name="Goker M."/>
            <person name="Klenk H.P."/>
            <person name="Bajic V."/>
            <person name="Stingl U."/>
        </authorList>
    </citation>
    <scope>NUCLEOTIDE SEQUENCE [LARGE SCALE GENOMIC DNA]</scope>
    <source>
        <strain evidence="9">SCGC-AAA259J03</strain>
    </source>
</reference>
<dbReference type="Gene3D" id="3.30.70.360">
    <property type="match status" value="1"/>
</dbReference>
<name>A0A656YZE3_9EURY</name>
<dbReference type="SUPFAM" id="SSF55031">
    <property type="entry name" value="Bacterial exopeptidase dimerisation domain"/>
    <property type="match status" value="1"/>
</dbReference>
<evidence type="ECO:0000256" key="2">
    <source>
        <dbReference type="ARBA" id="ARBA00001947"/>
    </source>
</evidence>
<keyword evidence="6" id="KW-0862">Zinc</keyword>
<gene>
    <name evidence="9" type="ORF">AKJ39_02385</name>
</gene>
<dbReference type="InterPro" id="IPR011650">
    <property type="entry name" value="Peptidase_M20_dimer"/>
</dbReference>
<dbReference type="Proteomes" id="UP000070257">
    <property type="component" value="Unassembled WGS sequence"/>
</dbReference>
<dbReference type="InterPro" id="IPR002933">
    <property type="entry name" value="Peptidase_M20"/>
</dbReference>
<dbReference type="InterPro" id="IPR036264">
    <property type="entry name" value="Bact_exopeptidase_dim_dom"/>
</dbReference>
<protein>
    <recommendedName>
        <fullName evidence="8">Peptidase M20 dimerisation domain-containing protein</fullName>
    </recommendedName>
</protein>
<evidence type="ECO:0000259" key="8">
    <source>
        <dbReference type="Pfam" id="PF07687"/>
    </source>
</evidence>
<dbReference type="PANTHER" id="PTHR43808:SF25">
    <property type="entry name" value="PEPTIDASE M20 DIMERISATION DOMAIN-CONTAINING PROTEIN"/>
    <property type="match status" value="1"/>
</dbReference>
<evidence type="ECO:0000256" key="1">
    <source>
        <dbReference type="ARBA" id="ARBA00001941"/>
    </source>
</evidence>
<dbReference type="NCBIfam" id="TIGR01910">
    <property type="entry name" value="DapE-ArgE"/>
    <property type="match status" value="1"/>
</dbReference>
<keyword evidence="10" id="KW-1185">Reference proteome</keyword>
<keyword evidence="5" id="KW-0378">Hydrolase</keyword>
<dbReference type="AlphaFoldDB" id="A0A656YZE3"/>
<evidence type="ECO:0000256" key="7">
    <source>
        <dbReference type="ARBA" id="ARBA00023285"/>
    </source>
</evidence>
<keyword evidence="7" id="KW-0170">Cobalt</keyword>
<dbReference type="GO" id="GO:0046872">
    <property type="term" value="F:metal ion binding"/>
    <property type="evidence" value="ECO:0007669"/>
    <property type="project" value="UniProtKB-KW"/>
</dbReference>
<dbReference type="InterPro" id="IPR050072">
    <property type="entry name" value="Peptidase_M20A"/>
</dbReference>
<comment type="similarity">
    <text evidence="3">Belongs to the peptidase M20A family.</text>
</comment>
<organism evidence="9 10">
    <name type="scientific">candidate division MSBL1 archaeon SCGC-AAA259J03</name>
    <dbReference type="NCBI Taxonomy" id="1698269"/>
    <lineage>
        <taxon>Archaea</taxon>
        <taxon>Methanobacteriati</taxon>
        <taxon>Methanobacteriota</taxon>
        <taxon>candidate division MSBL1</taxon>
    </lineage>
</organism>
<dbReference type="SUPFAM" id="SSF53187">
    <property type="entry name" value="Zn-dependent exopeptidases"/>
    <property type="match status" value="1"/>
</dbReference>
<evidence type="ECO:0000313" key="10">
    <source>
        <dbReference type="Proteomes" id="UP000070257"/>
    </source>
</evidence>
<feature type="domain" description="Peptidase M20 dimerisation" evidence="8">
    <location>
        <begin position="214"/>
        <end position="323"/>
    </location>
</feature>
<sequence length="433" mass="48552">MLSEKEKKVVREIDESREEIVELLRDFIGYKTISPRPQLDIDRSEHRDFTALACEILEELGFELDVWEVDPQKLENFPGSGVEPDKDLSDMPVVVGTRESSGDAKSLILNGHYDVVPAGKRKNWNHDPYGGEVVDDKVFGRGACDMKGGIVAMLKAIEFVERVGIDFDGDLTVELVPDEESGSMGTLSCCQRGYEADAAIIPEPTDMENILLAMRGNQCGSITVFGRAGHADNPQPHWRSGGAVNAITKSAKIIDCLKELEEDWRDRPDKKHRLLPSDTIVPTIIEGGDWLIKYPEEVEIEFDANFIGTENPREEIEEKVMTVAETDPWMKENPPEIEFYPWLYGAEVSEDEELVKTAKSVIRELFDTELKPTGTGSLTDAIHLINYSEIPTISVGPSHTGAHETNEYIEIEELIKTTKILALMVLRWCVFSQ</sequence>
<evidence type="ECO:0000256" key="6">
    <source>
        <dbReference type="ARBA" id="ARBA00022833"/>
    </source>
</evidence>
<proteinExistence type="inferred from homology"/>
<evidence type="ECO:0000256" key="5">
    <source>
        <dbReference type="ARBA" id="ARBA00022801"/>
    </source>
</evidence>
<dbReference type="EMBL" id="LHXT01000028">
    <property type="protein sequence ID" value="KXA98216.1"/>
    <property type="molecule type" value="Genomic_DNA"/>
</dbReference>
<dbReference type="PANTHER" id="PTHR43808">
    <property type="entry name" value="ACETYLORNITHINE DEACETYLASE"/>
    <property type="match status" value="1"/>
</dbReference>
<evidence type="ECO:0000313" key="9">
    <source>
        <dbReference type="EMBL" id="KXA98216.1"/>
    </source>
</evidence>
<evidence type="ECO:0000256" key="4">
    <source>
        <dbReference type="ARBA" id="ARBA00022723"/>
    </source>
</evidence>
<dbReference type="GO" id="GO:0016787">
    <property type="term" value="F:hydrolase activity"/>
    <property type="evidence" value="ECO:0007669"/>
    <property type="project" value="UniProtKB-KW"/>
</dbReference>
<comment type="cofactor">
    <cofactor evidence="2">
        <name>Zn(2+)</name>
        <dbReference type="ChEBI" id="CHEBI:29105"/>
    </cofactor>
</comment>
<keyword evidence="4" id="KW-0479">Metal-binding</keyword>
<comment type="cofactor">
    <cofactor evidence="1">
        <name>Co(2+)</name>
        <dbReference type="ChEBI" id="CHEBI:48828"/>
    </cofactor>
</comment>
<dbReference type="InterPro" id="IPR010182">
    <property type="entry name" value="ArgE/DapE"/>
</dbReference>